<keyword evidence="9" id="KW-1185">Reference proteome</keyword>
<dbReference type="InterPro" id="IPR047187">
    <property type="entry name" value="SF1_C_Upf1"/>
</dbReference>
<evidence type="ECO:0000256" key="1">
    <source>
        <dbReference type="ARBA" id="ARBA00023235"/>
    </source>
</evidence>
<evidence type="ECO:0000313" key="9">
    <source>
        <dbReference type="Proteomes" id="UP001620234"/>
    </source>
</evidence>
<dbReference type="InterPro" id="IPR013824">
    <property type="entry name" value="Topo_IA_cen_sub1"/>
</dbReference>
<keyword evidence="1" id="KW-0413">Isomerase</keyword>
<evidence type="ECO:0000313" key="8">
    <source>
        <dbReference type="EMBL" id="MFK4000057.1"/>
    </source>
</evidence>
<evidence type="ECO:0000259" key="6">
    <source>
        <dbReference type="PROSITE" id="PS50880"/>
    </source>
</evidence>
<dbReference type="SMART" id="SM00493">
    <property type="entry name" value="TOPRIM"/>
    <property type="match status" value="1"/>
</dbReference>
<dbReference type="Pfam" id="PF01131">
    <property type="entry name" value="Topoisom_bac"/>
    <property type="match status" value="1"/>
</dbReference>
<dbReference type="InterPro" id="IPR013497">
    <property type="entry name" value="Topo_IA_cen"/>
</dbReference>
<dbReference type="PANTHER" id="PTHR42785:SF1">
    <property type="entry name" value="DNA TOPOISOMERASE"/>
    <property type="match status" value="1"/>
</dbReference>
<dbReference type="Pfam" id="PF13087">
    <property type="entry name" value="AAA_12"/>
    <property type="match status" value="1"/>
</dbReference>
<evidence type="ECO:0000256" key="4">
    <source>
        <dbReference type="ARBA" id="ARBA00032235"/>
    </source>
</evidence>
<dbReference type="PROSITE" id="PS52039">
    <property type="entry name" value="TOPO_IA_2"/>
    <property type="match status" value="1"/>
</dbReference>
<dbReference type="Gene3D" id="3.40.50.140">
    <property type="match status" value="1"/>
</dbReference>
<dbReference type="CDD" id="cd18808">
    <property type="entry name" value="SF1_C_Upf1"/>
    <property type="match status" value="1"/>
</dbReference>
<protein>
    <recommendedName>
        <fullName evidence="5">Omega-protein</fullName>
    </recommendedName>
    <alternativeName>
        <fullName evidence="4">Relaxing enzyme</fullName>
    </alternativeName>
    <alternativeName>
        <fullName evidence="2">Swivelase</fullName>
    </alternativeName>
    <alternativeName>
        <fullName evidence="3">Untwisting enzyme</fullName>
    </alternativeName>
</protein>
<gene>
    <name evidence="8" type="ORF">ACI2I3_01755</name>
</gene>
<dbReference type="InterPro" id="IPR013826">
    <property type="entry name" value="Topo_IA_cen_sub3"/>
</dbReference>
<sequence length="1266" mass="142515">MSKTLQVFYEQMSFDSLTKLNPAKRNSLPHLEDIESWPTMLSQEIVLGNNSSFKPEQRYYVLLEFVKRGAKQGYVVLAIPVTLDIPQKNPQCLHLLPNITESISLNAEYYLGEHNHDIPKIQLNDSPLSTEALTCFVSVGTAQTWFEKACQFLYKSCNVTSLQELQEKLQKQLKDQDIHPQLSLVEKPDGGAKKQLIMLYEGLLSDGAHAYQHTALSKLLSVYDVDSVNTQAMDFTADDLYDSLLTTAQDDYNPDMPYLLGHMDTQKKSDQPISLRHNRELFPLDNTQRHASLAAAYLDKNYQSNESYGRVLAVNGPPGSGKTSMLKAVVAHYVVKAALLKEPCPIIVASGATNQSVKNVTSAFPDVVQDDSDECLLEYQRWIPHCPTYGSFFASQGAEKKLSNKEKAQIPILSIAGQDKPYNFEWKNVGAQLNDLHDNDELAAYYMEKARVFFNQQGLSLPNDVQQVVDGLHALLSSTYRQMAGALHTARVQLFSNNADLDKVFPLQQKEQHLPAFKDTREDLIKLYKYDDVDVYKKVCREMIRDEAIEPEYYPLVLRRAALNLLIEQCIDLEYRTQLFHLAARYWEGQFVIDQASHLHFSRTEDNIIAGLRRVCMITPVIISTVNRLPSLLKIGSYPPGAPQKDYIYGGIDLLITDESGQATTMAALPLASLTKRLVSVGDTSQLAPVIDTKSEVSAFDEYLIWLKNGYSLERVTGLFKRQLSVSDGSFLHVVQAASSLNYQDKGFMLRGHYRCYQNIIEYCNQLVYDNKLFYMPFLKKDQKDEGLPAMAYVESTGSSSKGSSGSSKQNKDEANMIAQLVVDSYSTWQTLLADKGDKPRLQDMVAIITPFNQQPDCIRAALMAENSTQGMIIPKDEIAGTIIDTIHTLQGAEKDIVIYSGVQSHDDGDTLFFENQPYLLNVAISRAKKSFIAFLSPTLYRLNDPEVINNPNYQASNSVHYLGWYMARYGVRLFPNYLFIVEALGKVKSLKKILKSDYIVHATGGAITNMDLEDASLEIAGQQLRPQYQLIGEGKQALDVILEQGPRVKKIYLATDDDNVGETIAWHLYHATKSVDPELISKFERVALRSVTEGGIREALSNSRQIDQNMVSAEVARQVIDRWLAQYMGMLLAEHLSSRYAGRQGMGRVKAVILDLIAQHEASVKRRKSSTLKVTLTVNGRQVTGHIQDVPQDYLQKAAKLINDKGKAIQAKSENYNLVDTQTEELSYEPFNRSTLDVMSLAWQRYSIKPATTMRILQRLYEGNL</sequence>
<dbReference type="SUPFAM" id="SSF56712">
    <property type="entry name" value="Prokaryotic type I DNA topoisomerase"/>
    <property type="match status" value="1"/>
</dbReference>
<dbReference type="SMART" id="SM00436">
    <property type="entry name" value="TOP1Bc"/>
    <property type="match status" value="1"/>
</dbReference>
<dbReference type="Gene3D" id="3.40.50.300">
    <property type="entry name" value="P-loop containing nucleotide triphosphate hydrolases"/>
    <property type="match status" value="2"/>
</dbReference>
<proteinExistence type="predicted"/>
<dbReference type="InterPro" id="IPR041679">
    <property type="entry name" value="DNA2/NAM7-like_C"/>
</dbReference>
<dbReference type="Gene3D" id="2.70.20.10">
    <property type="entry name" value="Topoisomerase I, domain 3"/>
    <property type="match status" value="1"/>
</dbReference>
<feature type="domain" description="Topo IA-type catalytic" evidence="7">
    <location>
        <begin position="1108"/>
        <end position="1266"/>
    </location>
</feature>
<dbReference type="Proteomes" id="UP001620234">
    <property type="component" value="Unassembled WGS sequence"/>
</dbReference>
<dbReference type="InterPro" id="IPR027417">
    <property type="entry name" value="P-loop_NTPase"/>
</dbReference>
<dbReference type="PANTHER" id="PTHR42785">
    <property type="entry name" value="DNA TOPOISOMERASE, TYPE IA, CORE"/>
    <property type="match status" value="1"/>
</dbReference>
<dbReference type="InterPro" id="IPR000380">
    <property type="entry name" value="Topo_IA"/>
</dbReference>
<evidence type="ECO:0000256" key="2">
    <source>
        <dbReference type="ARBA" id="ARBA00030003"/>
    </source>
</evidence>
<feature type="domain" description="Toprim" evidence="6">
    <location>
        <begin position="977"/>
        <end position="1092"/>
    </location>
</feature>
<dbReference type="InterPro" id="IPR003601">
    <property type="entry name" value="Topo_IA_2"/>
</dbReference>
<dbReference type="InterPro" id="IPR023405">
    <property type="entry name" value="Topo_IA_core_domain"/>
</dbReference>
<name>A0ABW8L580_9GAMM</name>
<reference evidence="8 9" key="1">
    <citation type="submission" date="2024-11" db="EMBL/GenBank/DDBJ databases">
        <title>The Natural Products Discovery Center: Release of the First 8490 Sequenced Strains for Exploring Actinobacteria Biosynthetic Diversity.</title>
        <authorList>
            <person name="Kalkreuter E."/>
            <person name="Kautsar S.A."/>
            <person name="Yang D."/>
            <person name="Bader C.D."/>
            <person name="Teijaro C.N."/>
            <person name="Fluegel L."/>
            <person name="Davis C.M."/>
            <person name="Simpson J.R."/>
            <person name="Lauterbach L."/>
            <person name="Steele A.D."/>
            <person name="Gui C."/>
            <person name="Meng S."/>
            <person name="Li G."/>
            <person name="Viehrig K."/>
            <person name="Ye F."/>
            <person name="Su P."/>
            <person name="Kiefer A.F."/>
            <person name="Nichols A."/>
            <person name="Cepeda A.J."/>
            <person name="Yan W."/>
            <person name="Fan B."/>
            <person name="Jiang Y."/>
            <person name="Adhikari A."/>
            <person name="Zheng C.-J."/>
            <person name="Schuster L."/>
            <person name="Cowan T.M."/>
            <person name="Smanski M.J."/>
            <person name="Chevrette M.G."/>
            <person name="De Carvalho L.P.S."/>
            <person name="Shen B."/>
        </authorList>
    </citation>
    <scope>NUCLEOTIDE SEQUENCE [LARGE SCALE GENOMIC DNA]</scope>
    <source>
        <strain evidence="8 9">NPDC077433</strain>
    </source>
</reference>
<dbReference type="Pfam" id="PF01751">
    <property type="entry name" value="Toprim"/>
    <property type="match status" value="1"/>
</dbReference>
<dbReference type="Gene3D" id="1.10.460.10">
    <property type="entry name" value="Topoisomerase I, domain 2"/>
    <property type="match status" value="1"/>
</dbReference>
<comment type="caution">
    <text evidence="8">The sequence shown here is derived from an EMBL/GenBank/DDBJ whole genome shotgun (WGS) entry which is preliminary data.</text>
</comment>
<evidence type="ECO:0000256" key="3">
    <source>
        <dbReference type="ARBA" id="ARBA00031985"/>
    </source>
</evidence>
<dbReference type="EMBL" id="JBJDPD010000001">
    <property type="protein sequence ID" value="MFK4000057.1"/>
    <property type="molecule type" value="Genomic_DNA"/>
</dbReference>
<dbReference type="RefSeq" id="WP_404671781.1">
    <property type="nucleotide sequence ID" value="NZ_JBJDPD010000001.1"/>
</dbReference>
<dbReference type="SUPFAM" id="SSF52540">
    <property type="entry name" value="P-loop containing nucleoside triphosphate hydrolases"/>
    <property type="match status" value="1"/>
</dbReference>
<dbReference type="InterPro" id="IPR006171">
    <property type="entry name" value="TOPRIM_dom"/>
</dbReference>
<evidence type="ECO:0000259" key="7">
    <source>
        <dbReference type="PROSITE" id="PS52039"/>
    </source>
</evidence>
<accession>A0ABW8L580</accession>
<dbReference type="InterPro" id="IPR013825">
    <property type="entry name" value="Topo_IA_cen_sub2"/>
</dbReference>
<dbReference type="Gene3D" id="1.10.290.10">
    <property type="entry name" value="Topoisomerase I, domain 4"/>
    <property type="match status" value="1"/>
</dbReference>
<organism evidence="8 9">
    <name type="scientific">Psychrobacter namhaensis</name>
    <dbReference type="NCBI Taxonomy" id="292734"/>
    <lineage>
        <taxon>Bacteria</taxon>
        <taxon>Pseudomonadati</taxon>
        <taxon>Pseudomonadota</taxon>
        <taxon>Gammaproteobacteria</taxon>
        <taxon>Moraxellales</taxon>
        <taxon>Moraxellaceae</taxon>
        <taxon>Psychrobacter</taxon>
    </lineage>
</organism>
<evidence type="ECO:0000256" key="5">
    <source>
        <dbReference type="ARBA" id="ARBA00032877"/>
    </source>
</evidence>
<dbReference type="PROSITE" id="PS50880">
    <property type="entry name" value="TOPRIM"/>
    <property type="match status" value="1"/>
</dbReference>